<reference evidence="1 2" key="1">
    <citation type="journal article" date="2022" name="New Phytol.">
        <title>Ecological generalism drives hyperdiversity of secondary metabolite gene clusters in xylarialean endophytes.</title>
        <authorList>
            <person name="Franco M.E.E."/>
            <person name="Wisecaver J.H."/>
            <person name="Arnold A.E."/>
            <person name="Ju Y.M."/>
            <person name="Slot J.C."/>
            <person name="Ahrendt S."/>
            <person name="Moore L.P."/>
            <person name="Eastman K.E."/>
            <person name="Scott K."/>
            <person name="Konkel Z."/>
            <person name="Mondo S.J."/>
            <person name="Kuo A."/>
            <person name="Hayes R.D."/>
            <person name="Haridas S."/>
            <person name="Andreopoulos B."/>
            <person name="Riley R."/>
            <person name="LaButti K."/>
            <person name="Pangilinan J."/>
            <person name="Lipzen A."/>
            <person name="Amirebrahimi M."/>
            <person name="Yan J."/>
            <person name="Adam C."/>
            <person name="Keymanesh K."/>
            <person name="Ng V."/>
            <person name="Louie K."/>
            <person name="Northen T."/>
            <person name="Drula E."/>
            <person name="Henrissat B."/>
            <person name="Hsieh H.M."/>
            <person name="Youens-Clark K."/>
            <person name="Lutzoni F."/>
            <person name="Miadlikowska J."/>
            <person name="Eastwood D.C."/>
            <person name="Hamelin R.C."/>
            <person name="Grigoriev I.V."/>
            <person name="U'Ren J.M."/>
        </authorList>
    </citation>
    <scope>NUCLEOTIDE SEQUENCE [LARGE SCALE GENOMIC DNA]</scope>
    <source>
        <strain evidence="1 2">ER1909</strain>
    </source>
</reference>
<name>A0ACC0CTW1_9PEZI</name>
<protein>
    <submittedName>
        <fullName evidence="1">Uncharacterized protein</fullName>
    </submittedName>
</protein>
<dbReference type="EMBL" id="MU394348">
    <property type="protein sequence ID" value="KAI6083720.1"/>
    <property type="molecule type" value="Genomic_DNA"/>
</dbReference>
<evidence type="ECO:0000313" key="2">
    <source>
        <dbReference type="Proteomes" id="UP001497680"/>
    </source>
</evidence>
<keyword evidence="2" id="KW-1185">Reference proteome</keyword>
<dbReference type="Proteomes" id="UP001497680">
    <property type="component" value="Unassembled WGS sequence"/>
</dbReference>
<accession>A0ACC0CTW1</accession>
<sequence>MATDSPPMYTDTPLAAIHTPEFETGKKNPFTLEASKMVISHNSFIRGFNSIYQQAPRVPPADKLDFAQYAIAWHDCMEAHHRYEEDDFFPNVDKAAGKSGLMDFAVHEHAAFHDGLERFKTYLVKEGGSFSASELIAIMDSFKDPLHSHLKAEPPAIAALAKYDTPEHPIDIVAIADRAAKNSISLSAVFNVFPVFFLNMDTATFEGGMWDGVFPPLNGTGKWLMTKAVPMWHSSRWRFTSCSPEGKFKQLAV</sequence>
<proteinExistence type="predicted"/>
<gene>
    <name evidence="1" type="ORF">F4821DRAFT_185091</name>
</gene>
<comment type="caution">
    <text evidence="1">The sequence shown here is derived from an EMBL/GenBank/DDBJ whole genome shotgun (WGS) entry which is preliminary data.</text>
</comment>
<organism evidence="1 2">
    <name type="scientific">Hypoxylon rubiginosum</name>
    <dbReference type="NCBI Taxonomy" id="110542"/>
    <lineage>
        <taxon>Eukaryota</taxon>
        <taxon>Fungi</taxon>
        <taxon>Dikarya</taxon>
        <taxon>Ascomycota</taxon>
        <taxon>Pezizomycotina</taxon>
        <taxon>Sordariomycetes</taxon>
        <taxon>Xylariomycetidae</taxon>
        <taxon>Xylariales</taxon>
        <taxon>Hypoxylaceae</taxon>
        <taxon>Hypoxylon</taxon>
    </lineage>
</organism>
<evidence type="ECO:0000313" key="1">
    <source>
        <dbReference type="EMBL" id="KAI6083720.1"/>
    </source>
</evidence>